<protein>
    <submittedName>
        <fullName evidence="1">Uncharacterized protein</fullName>
    </submittedName>
</protein>
<reference evidence="1 2" key="1">
    <citation type="submission" date="2016-01" db="EMBL/GenBank/DDBJ databases">
        <authorList>
            <person name="Oliw E.H."/>
        </authorList>
    </citation>
    <scope>NUCLEOTIDE SEQUENCE [LARGE SCALE GENOMIC DNA]</scope>
    <source>
        <strain evidence="1 2">CMW7756A</strain>
    </source>
</reference>
<dbReference type="EMBL" id="LRQE01000039">
    <property type="protein sequence ID" value="KXA28925.1"/>
    <property type="molecule type" value="Genomic_DNA"/>
</dbReference>
<gene>
    <name evidence="1" type="ORF">HMPREF3229_01557</name>
</gene>
<dbReference type="AlphaFoldDB" id="A0A133PK68"/>
<organism evidence="1">
    <name type="scientific">Peptoniphilus harei</name>
    <dbReference type="NCBI Taxonomy" id="54005"/>
    <lineage>
        <taxon>Bacteria</taxon>
        <taxon>Bacillati</taxon>
        <taxon>Bacillota</taxon>
        <taxon>Tissierellia</taxon>
        <taxon>Tissierellales</taxon>
        <taxon>Peptoniphilaceae</taxon>
        <taxon>Peptoniphilus</taxon>
    </lineage>
</organism>
<proteinExistence type="predicted"/>
<evidence type="ECO:0000313" key="1">
    <source>
        <dbReference type="EMBL" id="KXA28925.1"/>
    </source>
</evidence>
<comment type="caution">
    <text evidence="1">The sequence shown here is derived from an EMBL/GenBank/DDBJ whole genome shotgun (WGS) entry which is preliminary data.</text>
</comment>
<dbReference type="Proteomes" id="UP000070174">
    <property type="component" value="Unassembled WGS sequence"/>
</dbReference>
<name>A0A133PK68_9FIRM</name>
<accession>A0A133PK68</accession>
<sequence>MQSQEFLNPSKLKKYKLLFELDGTIMMSDFSNYERDCFTNYKIKITGVGKDLVLLNIDIAVKQFYSCFKNGIPKNTYETQPFLLNHVMKTIDSIKEDSLQGMNRLDNLIYNVEIPGLNLKIDSLAVDPESKFKLLSLVLPNE</sequence>
<evidence type="ECO:0000313" key="2">
    <source>
        <dbReference type="Proteomes" id="UP000070174"/>
    </source>
</evidence>